<reference evidence="1 2" key="1">
    <citation type="journal article" date="2012" name="J. Bacteriol.">
        <title>Genome Sequence of the Bacteriocin-Producing Strain Lactococcus garvieae DCC43.</title>
        <authorList>
            <person name="Gabrielsen C."/>
            <person name="Brede D.A."/>
            <person name="Hernandez P.E."/>
            <person name="Nes I.F."/>
            <person name="Diep D.B."/>
        </authorList>
    </citation>
    <scope>NUCLEOTIDE SEQUENCE [LARGE SCALE GENOMIC DNA]</scope>
    <source>
        <strain evidence="1 2">DCC43</strain>
    </source>
</reference>
<proteinExistence type="predicted"/>
<dbReference type="eggNOG" id="ENOG5030IKH">
    <property type="taxonomic scope" value="Bacteria"/>
</dbReference>
<evidence type="ECO:0000313" key="2">
    <source>
        <dbReference type="Proteomes" id="UP000006787"/>
    </source>
</evidence>
<sequence length="919" mass="101908">MQISIHDSSMERVAYMNNDLPDALHYFDDNWHRYLAEGSSTFDFKVRKNHPDASLITSQGYVSFTYEDTDYLFVVMIKKEDDYVLEVQGDNLNLELISEQLDPFKNTVAHTLDWYIWNAAGLSSNVIAIGNNPFTDTKILTFEQGETKLARLIAIIQAWGGEFEFITSLKNNGTLNELTLNIYPEGGVGEVREDVTLYYGQNIKGVSRTEDKTGLFNAITVTDSKGKYKWNNLEKTIKNSDGNIEFYKKLNETTAYAPISRDLFPSQIKSGTADQWTRKNFKIEAKSIEHLWDYALTQLKENAYPIITYEVEATSTAVRSELGNDKRLNIGDTVITYDSNFDKDEGGLILSTRVAEQEISFSNPLNDKLTFSNFVKLKSQISDDLIDHMNDLINQNTPYRLEIYTDNGTVFKNSAGQTTLSAHVFFGQEITESEADAIQWYKDGEAIVLGTETSWTVNAEDIDGTSVYYYEATVSEKTFKSLGLTITDVSDGLDGVDGRSIVSVEQKYQITNSETAPTEPWEDSAWVIDTPFPDKEHPFLWQITRTTYDKEPLTIDVTVLAGTYGKGEDGKPGDDAWTVNMTSSSVTLPADNEGKVVSYANSGNSFTVISGSGGYLTPRASSATLGPNEFQVTATATNCKVGVSTILTDTHQVAFANISEIPDGVGRTAFIEFAIKVNIAGQIANVYKTQNFATAPSGEVGPPGDKGDPVTVTGQKIDYASWASATEFPDDGAEWVSEIPTVSEGEYLWTRMIIQFSDGSESRPFYSIGNQIDLNAVYSKIEQTKDGILQTVGENYTSNDEFHQLQTTFEQTADSFQMGFDNVTKFIDVGGDLTEDQFEVVSSFIKFAAEGIRLGRSDSPIQLIIGNEQITFEQAGYTVASMSDNKLTINNAEIGEFLKLGSFEFIPQTNGNLSFMKVG</sequence>
<dbReference type="PATRIC" id="fig|1231377.3.peg.1922"/>
<gene>
    <name evidence="1" type="ORF">C426_1941</name>
</gene>
<evidence type="ECO:0000313" key="1">
    <source>
        <dbReference type="EMBL" id="EKF50710.1"/>
    </source>
</evidence>
<comment type="caution">
    <text evidence="1">The sequence shown here is derived from an EMBL/GenBank/DDBJ whole genome shotgun (WGS) entry which is preliminary data.</text>
</comment>
<organism evidence="1 2">
    <name type="scientific">Lactococcus garvieae DCC43</name>
    <dbReference type="NCBI Taxonomy" id="1231377"/>
    <lineage>
        <taxon>Bacteria</taxon>
        <taxon>Bacillati</taxon>
        <taxon>Bacillota</taxon>
        <taxon>Bacilli</taxon>
        <taxon>Lactobacillales</taxon>
        <taxon>Streptococcaceae</taxon>
        <taxon>Lactococcus</taxon>
    </lineage>
</organism>
<name>K2PH17_9LACT</name>
<dbReference type="EMBL" id="AMQS01000034">
    <property type="protein sequence ID" value="EKF50710.1"/>
    <property type="molecule type" value="Genomic_DNA"/>
</dbReference>
<dbReference type="RefSeq" id="WP_003136551.1">
    <property type="nucleotide sequence ID" value="NZ_AMQS01000034.1"/>
</dbReference>
<dbReference type="Proteomes" id="UP000006787">
    <property type="component" value="Unassembled WGS sequence"/>
</dbReference>
<protein>
    <submittedName>
        <fullName evidence="1">Uncharacterized protein</fullName>
    </submittedName>
</protein>
<dbReference type="AlphaFoldDB" id="K2PH17"/>
<accession>K2PH17</accession>